<keyword evidence="2" id="KW-0479">Metal-binding</keyword>
<evidence type="ECO:0000313" key="7">
    <source>
        <dbReference type="EMBL" id="MCX2739485.1"/>
    </source>
</evidence>
<dbReference type="Proteomes" id="UP001207228">
    <property type="component" value="Unassembled WGS sequence"/>
</dbReference>
<keyword evidence="3" id="KW-0378">Hydrolase</keyword>
<keyword evidence="5" id="KW-0482">Metalloprotease</keyword>
<evidence type="ECO:0000256" key="3">
    <source>
        <dbReference type="ARBA" id="ARBA00022801"/>
    </source>
</evidence>
<evidence type="ECO:0000259" key="6">
    <source>
        <dbReference type="Pfam" id="PF07504"/>
    </source>
</evidence>
<keyword evidence="8" id="KW-1185">Reference proteome</keyword>
<evidence type="ECO:0000256" key="5">
    <source>
        <dbReference type="ARBA" id="ARBA00023049"/>
    </source>
</evidence>
<keyword evidence="1" id="KW-0645">Protease</keyword>
<dbReference type="EMBL" id="JAPFQO010000003">
    <property type="protein sequence ID" value="MCX2739485.1"/>
    <property type="molecule type" value="Genomic_DNA"/>
</dbReference>
<protein>
    <recommendedName>
        <fullName evidence="6">FTP domain-containing protein</fullName>
    </recommendedName>
</protein>
<organism evidence="7 8">
    <name type="scientific">Pontibacter anaerobius</name>
    <dbReference type="NCBI Taxonomy" id="2993940"/>
    <lineage>
        <taxon>Bacteria</taxon>
        <taxon>Pseudomonadati</taxon>
        <taxon>Bacteroidota</taxon>
        <taxon>Cytophagia</taxon>
        <taxon>Cytophagales</taxon>
        <taxon>Hymenobacteraceae</taxon>
        <taxon>Pontibacter</taxon>
    </lineage>
</organism>
<reference evidence="7 8" key="1">
    <citation type="submission" date="2022-11" db="EMBL/GenBank/DDBJ databases">
        <title>The characterization of three novel Bacteroidetes species and genomic analysis of their roles in tidal elemental geochemical cycles.</title>
        <authorList>
            <person name="Ma K.-J."/>
        </authorList>
    </citation>
    <scope>NUCLEOTIDE SEQUENCE [LARGE SCALE GENOMIC DNA]</scope>
    <source>
        <strain evidence="7 8">M82</strain>
    </source>
</reference>
<evidence type="ECO:0000256" key="4">
    <source>
        <dbReference type="ARBA" id="ARBA00022833"/>
    </source>
</evidence>
<feature type="domain" description="FTP" evidence="6">
    <location>
        <begin position="4"/>
        <end position="37"/>
    </location>
</feature>
<gene>
    <name evidence="7" type="ORF">OO017_05965</name>
</gene>
<proteinExistence type="predicted"/>
<dbReference type="RefSeq" id="WP_266051550.1">
    <property type="nucleotide sequence ID" value="NZ_JAPFQO010000003.1"/>
</dbReference>
<keyword evidence="4" id="KW-0862">Zinc</keyword>
<evidence type="ECO:0000256" key="1">
    <source>
        <dbReference type="ARBA" id="ARBA00022670"/>
    </source>
</evidence>
<dbReference type="InterPro" id="IPR011096">
    <property type="entry name" value="FTP_domain"/>
</dbReference>
<sequence length="117" mass="12827">MLWHYYFKQQYEGVEIHGAITNISIKDCEVVNIGNRFQEDIESKVNSRQPVLAAAAAFAAAAAASHLGVSAKEPLNILEATNNRNREVLLFRGGVSLENTLAYGRRKTQACLGGVHL</sequence>
<name>A0ABT3RD67_9BACT</name>
<accession>A0ABT3RD67</accession>
<comment type="caution">
    <text evidence="7">The sequence shown here is derived from an EMBL/GenBank/DDBJ whole genome shotgun (WGS) entry which is preliminary data.</text>
</comment>
<evidence type="ECO:0000256" key="2">
    <source>
        <dbReference type="ARBA" id="ARBA00022723"/>
    </source>
</evidence>
<dbReference type="Pfam" id="PF07504">
    <property type="entry name" value="FTP"/>
    <property type="match status" value="1"/>
</dbReference>
<evidence type="ECO:0000313" key="8">
    <source>
        <dbReference type="Proteomes" id="UP001207228"/>
    </source>
</evidence>